<feature type="compositionally biased region" description="Basic and acidic residues" evidence="1">
    <location>
        <begin position="505"/>
        <end position="525"/>
    </location>
</feature>
<feature type="compositionally biased region" description="Acidic residues" evidence="1">
    <location>
        <begin position="495"/>
        <end position="504"/>
    </location>
</feature>
<dbReference type="InterPro" id="IPR007902">
    <property type="entry name" value="Chl4/mis15/CENP-N"/>
</dbReference>
<feature type="region of interest" description="Disordered" evidence="1">
    <location>
        <begin position="453"/>
        <end position="531"/>
    </location>
</feature>
<dbReference type="GO" id="GO:0007059">
    <property type="term" value="P:chromosome segregation"/>
    <property type="evidence" value="ECO:0007669"/>
    <property type="project" value="InterPro"/>
</dbReference>
<feature type="region of interest" description="Disordered" evidence="1">
    <location>
        <begin position="53"/>
        <end position="86"/>
    </location>
</feature>
<dbReference type="Pfam" id="PF05238">
    <property type="entry name" value="CENP-N"/>
    <property type="match status" value="1"/>
</dbReference>
<keyword evidence="3" id="KW-1185">Reference proteome</keyword>
<feature type="compositionally biased region" description="Basic residues" evidence="1">
    <location>
        <begin position="477"/>
        <end position="486"/>
    </location>
</feature>
<dbReference type="EMBL" id="CAUWAG010000018">
    <property type="protein sequence ID" value="CAJ2510818.1"/>
    <property type="molecule type" value="Genomic_DNA"/>
</dbReference>
<evidence type="ECO:0000313" key="3">
    <source>
        <dbReference type="Proteomes" id="UP001295740"/>
    </source>
</evidence>
<dbReference type="GO" id="GO:0034080">
    <property type="term" value="P:CENP-A containing chromatin assembly"/>
    <property type="evidence" value="ECO:0007669"/>
    <property type="project" value="InterPro"/>
</dbReference>
<feature type="compositionally biased region" description="Basic and acidic residues" evidence="1">
    <location>
        <begin position="397"/>
        <end position="418"/>
    </location>
</feature>
<evidence type="ECO:0000256" key="1">
    <source>
        <dbReference type="SAM" id="MobiDB-lite"/>
    </source>
</evidence>
<evidence type="ECO:0000313" key="2">
    <source>
        <dbReference type="EMBL" id="CAJ2510818.1"/>
    </source>
</evidence>
<dbReference type="AlphaFoldDB" id="A0AAI8YN26"/>
<gene>
    <name evidence="2" type="ORF">KHLLAP_LOCUS11286</name>
</gene>
<proteinExistence type="predicted"/>
<dbReference type="Gene3D" id="3.10.20.720">
    <property type="match status" value="1"/>
</dbReference>
<sequence>MAARLSVPTTARLPSSLRVSPSNPAVLRVLNRLSRPSLLSLVLDWLDPKNQRLCPPVLRPPPENPDDPEDDDDDDDDDDDEFFDDLYPPARSLAKLQETYEDMQTRKGSRREVVDRVLEGDWRHGISLYQLAMADQQYLYDHPGSLKWACYKIAKLQTPDHEDMADDDDAPEKLDRETLAVPRFHPPTFLQNLQAEVLPDVKAHYNFDRPRGGRQPLLLLRIFVLESPYNTELAVTSAAGSAAVNRPGIGKTTTTFDVSRTIYIAFPDDSPHVFVSKPQSTGAGGSATAGETRSLRALVVEGVPKALSRPRERYALRATNLETKNLDAMLAVKGAGRTNAAQGGWSIYAAGDKAEGAVVANDSPLNALLPTPPLSVIVEEDKDEKGDTTLEASVEVRQQEAKKRKRPLDPEEAKEGKERKRSKLVAQARFGDSAQIDDGKGIERFDIRIEDPFPGLLPVEEDNEDEREADGHDEARGRKKSNKGRKNNVDASLLQEEDPDEDEEQRIPDNSTRDETARGGDKQHSSEGTNNKWRPIVRLTFHGPHVFAGVRQLVEAGVIDSARMPGWMTGEEGVSVGAVRHGRIRGHKGSGM</sequence>
<feature type="region of interest" description="Disordered" evidence="1">
    <location>
        <begin position="382"/>
        <end position="437"/>
    </location>
</feature>
<comment type="caution">
    <text evidence="2">The sequence shown here is derived from an EMBL/GenBank/DDBJ whole genome shotgun (WGS) entry which is preliminary data.</text>
</comment>
<reference evidence="2" key="1">
    <citation type="submission" date="2023-10" db="EMBL/GenBank/DDBJ databases">
        <authorList>
            <person name="Hackl T."/>
        </authorList>
    </citation>
    <scope>NUCLEOTIDE SEQUENCE</scope>
</reference>
<feature type="compositionally biased region" description="Acidic residues" evidence="1">
    <location>
        <begin position="64"/>
        <end position="84"/>
    </location>
</feature>
<protein>
    <submittedName>
        <fullName evidence="2">Uu.00g064430.m01.CDS01</fullName>
    </submittedName>
</protein>
<accession>A0AAI8YN26</accession>
<dbReference type="Proteomes" id="UP001295740">
    <property type="component" value="Unassembled WGS sequence"/>
</dbReference>
<organism evidence="2 3">
    <name type="scientific">Anthostomella pinea</name>
    <dbReference type="NCBI Taxonomy" id="933095"/>
    <lineage>
        <taxon>Eukaryota</taxon>
        <taxon>Fungi</taxon>
        <taxon>Dikarya</taxon>
        <taxon>Ascomycota</taxon>
        <taxon>Pezizomycotina</taxon>
        <taxon>Sordariomycetes</taxon>
        <taxon>Xylariomycetidae</taxon>
        <taxon>Xylariales</taxon>
        <taxon>Xylariaceae</taxon>
        <taxon>Anthostomella</taxon>
    </lineage>
</organism>
<name>A0AAI8YN26_9PEZI</name>
<feature type="compositionally biased region" description="Acidic residues" evidence="1">
    <location>
        <begin position="459"/>
        <end position="468"/>
    </location>
</feature>